<protein>
    <submittedName>
        <fullName evidence="2">Uncharacterized protein</fullName>
    </submittedName>
</protein>
<proteinExistence type="predicted"/>
<dbReference type="EMBL" id="JAAHCF010000011">
    <property type="protein sequence ID" value="KAK8150611.1"/>
    <property type="molecule type" value="Genomic_DNA"/>
</dbReference>
<feature type="compositionally biased region" description="Polar residues" evidence="1">
    <location>
        <begin position="190"/>
        <end position="217"/>
    </location>
</feature>
<feature type="compositionally biased region" description="Low complexity" evidence="1">
    <location>
        <begin position="167"/>
        <end position="178"/>
    </location>
</feature>
<gene>
    <name evidence="2" type="ORF">G3M48_000484</name>
</gene>
<comment type="caution">
    <text evidence="2">The sequence shown here is derived from an EMBL/GenBank/DDBJ whole genome shotgun (WGS) entry which is preliminary data.</text>
</comment>
<feature type="region of interest" description="Disordered" evidence="1">
    <location>
        <begin position="167"/>
        <end position="224"/>
    </location>
</feature>
<evidence type="ECO:0000256" key="1">
    <source>
        <dbReference type="SAM" id="MobiDB-lite"/>
    </source>
</evidence>
<dbReference type="Proteomes" id="UP001397290">
    <property type="component" value="Unassembled WGS sequence"/>
</dbReference>
<dbReference type="AlphaFoldDB" id="A0AAW0SAL7"/>
<accession>A0AAW0SAL7</accession>
<organism evidence="2 3">
    <name type="scientific">Beauveria asiatica</name>
    <dbReference type="NCBI Taxonomy" id="1069075"/>
    <lineage>
        <taxon>Eukaryota</taxon>
        <taxon>Fungi</taxon>
        <taxon>Dikarya</taxon>
        <taxon>Ascomycota</taxon>
        <taxon>Pezizomycotina</taxon>
        <taxon>Sordariomycetes</taxon>
        <taxon>Hypocreomycetidae</taxon>
        <taxon>Hypocreales</taxon>
        <taxon>Cordycipitaceae</taxon>
        <taxon>Beauveria</taxon>
    </lineage>
</organism>
<reference evidence="2 3" key="1">
    <citation type="submission" date="2020-02" db="EMBL/GenBank/DDBJ databases">
        <title>Comparative genomics of the hypocrealean fungal genus Beauvera.</title>
        <authorList>
            <person name="Showalter D.N."/>
            <person name="Bushley K.E."/>
            <person name="Rehner S.A."/>
        </authorList>
    </citation>
    <scope>NUCLEOTIDE SEQUENCE [LARGE SCALE GENOMIC DNA]</scope>
    <source>
        <strain evidence="2 3">ARSEF4384</strain>
    </source>
</reference>
<sequence length="224" mass="24876">MFPNQAQENQTMVILLTGNPSSAINAIMSAQPQPPPSGYHGYHGQQSPNPALPLQFHAGQHVPPASYETMSLPPPMASYITKQAQPGSQQAQPGSQQAQPGSQQVVPFQWPLMDTYMAPQAEQGSSSQSLQQRMAYSQYQQLNEQQQQQYQYQQQLYYQQQQQQQLQQQQQQQKQPQQFAAKGSVVGRSAASQFSAHHNMTSPGEDLTLSSAKTPSENGDYRIV</sequence>
<keyword evidence="3" id="KW-1185">Reference proteome</keyword>
<feature type="region of interest" description="Disordered" evidence="1">
    <location>
        <begin position="77"/>
        <end position="103"/>
    </location>
</feature>
<name>A0AAW0SAL7_9HYPO</name>
<evidence type="ECO:0000313" key="3">
    <source>
        <dbReference type="Proteomes" id="UP001397290"/>
    </source>
</evidence>
<feature type="compositionally biased region" description="Low complexity" evidence="1">
    <location>
        <begin position="83"/>
        <end position="103"/>
    </location>
</feature>
<evidence type="ECO:0000313" key="2">
    <source>
        <dbReference type="EMBL" id="KAK8150611.1"/>
    </source>
</evidence>